<dbReference type="RefSeq" id="WP_055319816.1">
    <property type="nucleotide sequence ID" value="NZ_CCJV01000093.1"/>
</dbReference>
<accession>A0A822N2Z1</accession>
<gene>
    <name evidence="2" type="ORF">VCR5J5_330164</name>
</gene>
<name>A0A822N2Z1_9VIBR</name>
<feature type="coiled-coil region" evidence="1">
    <location>
        <begin position="148"/>
        <end position="175"/>
    </location>
</feature>
<evidence type="ECO:0000313" key="3">
    <source>
        <dbReference type="Proteomes" id="UP000049495"/>
    </source>
</evidence>
<proteinExistence type="predicted"/>
<dbReference type="AlphaFoldDB" id="A0A822N2Z1"/>
<dbReference type="EMBL" id="CCJV01000093">
    <property type="protein sequence ID" value="CDT48475.1"/>
    <property type="molecule type" value="Genomic_DNA"/>
</dbReference>
<evidence type="ECO:0000256" key="1">
    <source>
        <dbReference type="SAM" id="Coils"/>
    </source>
</evidence>
<evidence type="ECO:0000313" key="2">
    <source>
        <dbReference type="EMBL" id="CDT48475.1"/>
    </source>
</evidence>
<organism evidence="2 3">
    <name type="scientific">Vibrio crassostreae</name>
    <dbReference type="NCBI Taxonomy" id="246167"/>
    <lineage>
        <taxon>Bacteria</taxon>
        <taxon>Pseudomonadati</taxon>
        <taxon>Pseudomonadota</taxon>
        <taxon>Gammaproteobacteria</taxon>
        <taxon>Vibrionales</taxon>
        <taxon>Vibrionaceae</taxon>
        <taxon>Vibrio</taxon>
    </lineage>
</organism>
<protein>
    <submittedName>
        <fullName evidence="2">Uncharacterized protein</fullName>
    </submittedName>
</protein>
<dbReference type="Proteomes" id="UP000049495">
    <property type="component" value="Unassembled WGS sequence"/>
</dbReference>
<comment type="caution">
    <text evidence="2">The sequence shown here is derived from an EMBL/GenBank/DDBJ whole genome shotgun (WGS) entry which is preliminary data.</text>
</comment>
<sequence>MEYIKIFKSHYESEKALTELITLIDSINWVRLDIPENEKVLIAVERLRKSNHYYQENFEDSFIPERFDLAVDLLSAIIHLSLALNNFRFIESEGETYHDRIITKHLLTSQVSELRDIFRGYLISISTERLTRTNRAVEQLAKEQKSYDQRQLDKFENLEQKIANIKLENKDLTSKSEAHFEAIKQDVNNSMENIYSLSSKLQKDLSDQALAHVKSTQHATKSFESNVTNLTSNAQVTLNKQLDNLSETLESKRDSLIREIEK</sequence>
<reference evidence="3" key="1">
    <citation type="submission" date="2014-06" db="EMBL/GenBank/DDBJ databases">
        <authorList>
            <person name="Le Roux Frederique"/>
        </authorList>
    </citation>
    <scope>NUCLEOTIDE SEQUENCE [LARGE SCALE GENOMIC DNA]</scope>
    <source>
        <strain evidence="3">J5-5</strain>
    </source>
</reference>
<keyword evidence="1" id="KW-0175">Coiled coil</keyword>